<feature type="transmembrane region" description="Helical" evidence="1">
    <location>
        <begin position="47"/>
        <end position="67"/>
    </location>
</feature>
<keyword evidence="1" id="KW-1133">Transmembrane helix</keyword>
<keyword evidence="1" id="KW-0472">Membrane</keyword>
<proteinExistence type="predicted"/>
<sequence length="86" mass="9294">MKMVEGTLMVTVIMPTLAVTPTVVVVVRPMAVTPTMPTLTVTPTVVGRTMVAMTTPMILLSTMMLLLTTRMLISSGKIPKECFNQP</sequence>
<keyword evidence="3" id="KW-1185">Reference proteome</keyword>
<evidence type="ECO:0000313" key="3">
    <source>
        <dbReference type="Proteomes" id="UP000479190"/>
    </source>
</evidence>
<name>A0A6H5J9V6_9HYME</name>
<organism evidence="2 3">
    <name type="scientific">Trichogramma brassicae</name>
    <dbReference type="NCBI Taxonomy" id="86971"/>
    <lineage>
        <taxon>Eukaryota</taxon>
        <taxon>Metazoa</taxon>
        <taxon>Ecdysozoa</taxon>
        <taxon>Arthropoda</taxon>
        <taxon>Hexapoda</taxon>
        <taxon>Insecta</taxon>
        <taxon>Pterygota</taxon>
        <taxon>Neoptera</taxon>
        <taxon>Endopterygota</taxon>
        <taxon>Hymenoptera</taxon>
        <taxon>Apocrita</taxon>
        <taxon>Proctotrupomorpha</taxon>
        <taxon>Chalcidoidea</taxon>
        <taxon>Trichogrammatidae</taxon>
        <taxon>Trichogramma</taxon>
    </lineage>
</organism>
<dbReference type="AlphaFoldDB" id="A0A6H5J9V6"/>
<accession>A0A6H5J9V6</accession>
<evidence type="ECO:0000313" key="2">
    <source>
        <dbReference type="EMBL" id="CAB0044391.1"/>
    </source>
</evidence>
<keyword evidence="1" id="KW-0812">Transmembrane</keyword>
<reference evidence="2 3" key="1">
    <citation type="submission" date="2020-02" db="EMBL/GenBank/DDBJ databases">
        <authorList>
            <person name="Ferguson B K."/>
        </authorList>
    </citation>
    <scope>NUCLEOTIDE SEQUENCE [LARGE SCALE GENOMIC DNA]</scope>
</reference>
<dbReference type="Proteomes" id="UP000479190">
    <property type="component" value="Unassembled WGS sequence"/>
</dbReference>
<protein>
    <submittedName>
        <fullName evidence="2">Uncharacterized protein</fullName>
    </submittedName>
</protein>
<evidence type="ECO:0000256" key="1">
    <source>
        <dbReference type="SAM" id="Phobius"/>
    </source>
</evidence>
<gene>
    <name evidence="2" type="ORF">TBRA_LOCUS15979</name>
</gene>
<feature type="transmembrane region" description="Helical" evidence="1">
    <location>
        <begin position="7"/>
        <end position="27"/>
    </location>
</feature>
<dbReference type="EMBL" id="CADCXV010001442">
    <property type="protein sequence ID" value="CAB0044391.1"/>
    <property type="molecule type" value="Genomic_DNA"/>
</dbReference>